<protein>
    <recommendedName>
        <fullName evidence="1">diguanylate cyclase</fullName>
        <ecNumber evidence="1">2.7.7.65</ecNumber>
    </recommendedName>
</protein>
<feature type="transmembrane region" description="Helical" evidence="3">
    <location>
        <begin position="33"/>
        <end position="55"/>
    </location>
</feature>
<feature type="domain" description="GGDEF" evidence="4">
    <location>
        <begin position="102"/>
        <end position="234"/>
    </location>
</feature>
<dbReference type="eggNOG" id="COG3706">
    <property type="taxonomic scope" value="Bacteria"/>
</dbReference>
<dbReference type="SUPFAM" id="SSF55073">
    <property type="entry name" value="Nucleotide cyclase"/>
    <property type="match status" value="1"/>
</dbReference>
<evidence type="ECO:0000259" key="4">
    <source>
        <dbReference type="PROSITE" id="PS50887"/>
    </source>
</evidence>
<dbReference type="EMBL" id="CP000390">
    <property type="protein sequence ID" value="ABG63851.1"/>
    <property type="molecule type" value="Genomic_DNA"/>
</dbReference>
<feature type="transmembrane region" description="Helical" evidence="3">
    <location>
        <begin position="7"/>
        <end position="27"/>
    </location>
</feature>
<dbReference type="InterPro" id="IPR043128">
    <property type="entry name" value="Rev_trsase/Diguanyl_cyclase"/>
</dbReference>
<dbReference type="CDD" id="cd01949">
    <property type="entry name" value="GGDEF"/>
    <property type="match status" value="1"/>
</dbReference>
<dbReference type="PANTHER" id="PTHR45138">
    <property type="entry name" value="REGULATORY COMPONENTS OF SENSORY TRANSDUCTION SYSTEM"/>
    <property type="match status" value="1"/>
</dbReference>
<reference evidence="5" key="1">
    <citation type="submission" date="2006-06" db="EMBL/GenBank/DDBJ databases">
        <title>Complete sequence of chromosome of Chelativorans sp. BNC1.</title>
        <authorList>
            <consortium name="US DOE Joint Genome Institute"/>
            <person name="Copeland A."/>
            <person name="Lucas S."/>
            <person name="Lapidus A."/>
            <person name="Barry K."/>
            <person name="Detter J.C."/>
            <person name="Glavina del Rio T."/>
            <person name="Hammon N."/>
            <person name="Israni S."/>
            <person name="Dalin E."/>
            <person name="Tice H."/>
            <person name="Pitluck S."/>
            <person name="Chertkov O."/>
            <person name="Brettin T."/>
            <person name="Bruce D."/>
            <person name="Han C."/>
            <person name="Tapia R."/>
            <person name="Gilna P."/>
            <person name="Schmutz J."/>
            <person name="Larimer F."/>
            <person name="Land M."/>
            <person name="Hauser L."/>
            <person name="Kyrpides N."/>
            <person name="Mikhailova N."/>
            <person name="Richardson P."/>
        </authorList>
    </citation>
    <scope>NUCLEOTIDE SEQUENCE</scope>
    <source>
        <strain evidence="5">BNC1</strain>
    </source>
</reference>
<dbReference type="FunFam" id="3.30.70.270:FF:000001">
    <property type="entry name" value="Diguanylate cyclase domain protein"/>
    <property type="match status" value="1"/>
</dbReference>
<dbReference type="InterPro" id="IPR050469">
    <property type="entry name" value="Diguanylate_Cyclase"/>
</dbReference>
<dbReference type="EC" id="2.7.7.65" evidence="1"/>
<dbReference type="SMART" id="SM00267">
    <property type="entry name" value="GGDEF"/>
    <property type="match status" value="1"/>
</dbReference>
<dbReference type="NCBIfam" id="TIGR00254">
    <property type="entry name" value="GGDEF"/>
    <property type="match status" value="1"/>
</dbReference>
<dbReference type="PANTHER" id="PTHR45138:SF9">
    <property type="entry name" value="DIGUANYLATE CYCLASE DGCM-RELATED"/>
    <property type="match status" value="1"/>
</dbReference>
<dbReference type="InterPro" id="IPR029787">
    <property type="entry name" value="Nucleotide_cyclase"/>
</dbReference>
<dbReference type="STRING" id="266779.Meso_2467"/>
<evidence type="ECO:0000313" key="5">
    <source>
        <dbReference type="EMBL" id="ABG63851.1"/>
    </source>
</evidence>
<keyword evidence="3" id="KW-0472">Membrane</keyword>
<proteinExistence type="predicted"/>
<dbReference type="Gene3D" id="3.30.70.270">
    <property type="match status" value="1"/>
</dbReference>
<evidence type="ECO:0000256" key="2">
    <source>
        <dbReference type="ARBA" id="ARBA00034247"/>
    </source>
</evidence>
<dbReference type="GO" id="GO:0052621">
    <property type="term" value="F:diguanylate cyclase activity"/>
    <property type="evidence" value="ECO:0007669"/>
    <property type="project" value="UniProtKB-EC"/>
</dbReference>
<name>Q11FH4_CHESB</name>
<dbReference type="AlphaFoldDB" id="Q11FH4"/>
<dbReference type="InterPro" id="IPR000160">
    <property type="entry name" value="GGDEF_dom"/>
</dbReference>
<sequence length="239" mass="26501">MFWQCSLLAIIALLGAEILTLIFYSIFFSDRLFLDLLLSGIIVLVVAYPLSYIFLTQSVRLMRMAEEIERRSRIDDLSQVLNRKSFLDAADDLLAASSSPSGAGTFLYLDIDWFKTINDERGHAMGDEVIRRMGALLQSCVRHGDIVGRLGGEEFGIFLPAGDDEDAAAVYSRIAQRAKEIGQELGLDDRHVSLSAGMISHRPGQGFNELMKLADKRLYRAKSKGRNRLISKDGPGIAA</sequence>
<organism evidence="5">
    <name type="scientific">Chelativorans sp. (strain BNC1)</name>
    <dbReference type="NCBI Taxonomy" id="266779"/>
    <lineage>
        <taxon>Bacteria</taxon>
        <taxon>Pseudomonadati</taxon>
        <taxon>Pseudomonadota</taxon>
        <taxon>Alphaproteobacteria</taxon>
        <taxon>Hyphomicrobiales</taxon>
        <taxon>Phyllobacteriaceae</taxon>
        <taxon>Chelativorans</taxon>
    </lineage>
</organism>
<dbReference type="HOGENOM" id="CLU_000445_11_16_5"/>
<keyword evidence="3" id="KW-0812">Transmembrane</keyword>
<dbReference type="Pfam" id="PF00990">
    <property type="entry name" value="GGDEF"/>
    <property type="match status" value="1"/>
</dbReference>
<dbReference type="PROSITE" id="PS50887">
    <property type="entry name" value="GGDEF"/>
    <property type="match status" value="1"/>
</dbReference>
<evidence type="ECO:0000256" key="1">
    <source>
        <dbReference type="ARBA" id="ARBA00012528"/>
    </source>
</evidence>
<comment type="catalytic activity">
    <reaction evidence="2">
        <text>2 GTP = 3',3'-c-di-GMP + 2 diphosphate</text>
        <dbReference type="Rhea" id="RHEA:24898"/>
        <dbReference type="ChEBI" id="CHEBI:33019"/>
        <dbReference type="ChEBI" id="CHEBI:37565"/>
        <dbReference type="ChEBI" id="CHEBI:58805"/>
        <dbReference type="EC" id="2.7.7.65"/>
    </reaction>
</comment>
<gene>
    <name evidence="5" type="ordered locus">Meso_2467</name>
</gene>
<evidence type="ECO:0000256" key="3">
    <source>
        <dbReference type="SAM" id="Phobius"/>
    </source>
</evidence>
<accession>Q11FH4</accession>
<keyword evidence="3" id="KW-1133">Transmembrane helix</keyword>
<dbReference type="KEGG" id="mes:Meso_2467"/>